<dbReference type="GO" id="GO:0000976">
    <property type="term" value="F:transcription cis-regulatory region binding"/>
    <property type="evidence" value="ECO:0007669"/>
    <property type="project" value="TreeGrafter"/>
</dbReference>
<evidence type="ECO:0000256" key="2">
    <source>
        <dbReference type="ARBA" id="ARBA00023015"/>
    </source>
</evidence>
<dbReference type="InterPro" id="IPR036390">
    <property type="entry name" value="WH_DNA-bd_sf"/>
</dbReference>
<dbReference type="PANTHER" id="PTHR30126">
    <property type="entry name" value="HTH-TYPE TRANSCRIPTIONAL REGULATOR"/>
    <property type="match status" value="1"/>
</dbReference>
<evidence type="ECO:0000313" key="7">
    <source>
        <dbReference type="Proteomes" id="UP000198500"/>
    </source>
</evidence>
<dbReference type="EMBL" id="FNNI01000005">
    <property type="protein sequence ID" value="SDX43256.1"/>
    <property type="molecule type" value="Genomic_DNA"/>
</dbReference>
<reference evidence="6 7" key="1">
    <citation type="submission" date="2016-10" db="EMBL/GenBank/DDBJ databases">
        <authorList>
            <person name="de Groot N.N."/>
        </authorList>
    </citation>
    <scope>NUCLEOTIDE SEQUENCE [LARGE SCALE GENOMIC DNA]</scope>
    <source>
        <strain evidence="6 7">DSM 19219</strain>
    </source>
</reference>
<accession>A0A1H3BMW1</accession>
<dbReference type="FunFam" id="1.10.10.10:FF:000001">
    <property type="entry name" value="LysR family transcriptional regulator"/>
    <property type="match status" value="1"/>
</dbReference>
<dbReference type="GO" id="GO:0003700">
    <property type="term" value="F:DNA-binding transcription factor activity"/>
    <property type="evidence" value="ECO:0007669"/>
    <property type="project" value="InterPro"/>
</dbReference>
<dbReference type="PROSITE" id="PS50931">
    <property type="entry name" value="HTH_LYSR"/>
    <property type="match status" value="1"/>
</dbReference>
<protein>
    <submittedName>
        <fullName evidence="6">Transcriptional regulator, LysR family</fullName>
    </submittedName>
</protein>
<dbReference type="InterPro" id="IPR005119">
    <property type="entry name" value="LysR_subst-bd"/>
</dbReference>
<gene>
    <name evidence="6" type="ORF">SAMN05443545_105273</name>
</gene>
<evidence type="ECO:0000256" key="3">
    <source>
        <dbReference type="ARBA" id="ARBA00023125"/>
    </source>
</evidence>
<dbReference type="OrthoDB" id="6971749at2"/>
<dbReference type="SUPFAM" id="SSF53850">
    <property type="entry name" value="Periplasmic binding protein-like II"/>
    <property type="match status" value="1"/>
</dbReference>
<dbReference type="Pfam" id="PF03466">
    <property type="entry name" value="LysR_substrate"/>
    <property type="match status" value="1"/>
</dbReference>
<comment type="similarity">
    <text evidence="1">Belongs to the LysR transcriptional regulatory family.</text>
</comment>
<dbReference type="AlphaFoldDB" id="A0A1H3BMW1"/>
<dbReference type="PRINTS" id="PR00039">
    <property type="entry name" value="HTHLYSR"/>
</dbReference>
<sequence length="310" mass="35163">MELRWMEDFIALARTQHFSRAAEEQNVTQPTFSRRIKLLEEEMGTTLINRQTLPLTLTPAGAEFLKLCEQVTERVRLTRERLNRMTSEQASRLLIAAPQSLLTHFLPHWMTNQPQLARLQPYLRATGWLIADYFQGLACGECDLALCYWPVGRCDIDIDVSEYQYLIVGREHLIPCSAPGEHGAPRFRLPGTKRHSQAWIAYHPRGLLSAAIASHLARMPEATHLTVLNETIQTNNVKELVSLGYGLGWLPARVAKPALDQGQLVRAGDERWDIPLQLRLYRLAGTQRYELDKLWSQIASSSEVTPGASE</sequence>
<name>A0A1H3BMW1_9GAMM</name>
<dbReference type="Pfam" id="PF00126">
    <property type="entry name" value="HTH_1"/>
    <property type="match status" value="1"/>
</dbReference>
<dbReference type="STRING" id="574349.SAMN05443545_105273"/>
<evidence type="ECO:0000259" key="5">
    <source>
        <dbReference type="PROSITE" id="PS50931"/>
    </source>
</evidence>
<keyword evidence="2" id="KW-0805">Transcription regulation</keyword>
<dbReference type="SUPFAM" id="SSF46785">
    <property type="entry name" value="Winged helix' DNA-binding domain"/>
    <property type="match status" value="1"/>
</dbReference>
<keyword evidence="3" id="KW-0238">DNA-binding</keyword>
<keyword evidence="4" id="KW-0804">Transcription</keyword>
<evidence type="ECO:0000313" key="6">
    <source>
        <dbReference type="EMBL" id="SDX43256.1"/>
    </source>
</evidence>
<keyword evidence="7" id="KW-1185">Reference proteome</keyword>
<evidence type="ECO:0000256" key="1">
    <source>
        <dbReference type="ARBA" id="ARBA00009437"/>
    </source>
</evidence>
<organism evidence="6 7">
    <name type="scientific">Aidingimonas halophila</name>
    <dbReference type="NCBI Taxonomy" id="574349"/>
    <lineage>
        <taxon>Bacteria</taxon>
        <taxon>Pseudomonadati</taxon>
        <taxon>Pseudomonadota</taxon>
        <taxon>Gammaproteobacteria</taxon>
        <taxon>Oceanospirillales</taxon>
        <taxon>Halomonadaceae</taxon>
        <taxon>Aidingimonas</taxon>
    </lineage>
</organism>
<evidence type="ECO:0000256" key="4">
    <source>
        <dbReference type="ARBA" id="ARBA00023163"/>
    </source>
</evidence>
<dbReference type="Proteomes" id="UP000198500">
    <property type="component" value="Unassembled WGS sequence"/>
</dbReference>
<dbReference type="Gene3D" id="1.10.10.10">
    <property type="entry name" value="Winged helix-like DNA-binding domain superfamily/Winged helix DNA-binding domain"/>
    <property type="match status" value="1"/>
</dbReference>
<dbReference type="RefSeq" id="WP_092569777.1">
    <property type="nucleotide sequence ID" value="NZ_BMXH01000003.1"/>
</dbReference>
<dbReference type="InterPro" id="IPR000847">
    <property type="entry name" value="LysR_HTH_N"/>
</dbReference>
<feature type="domain" description="HTH lysR-type" evidence="5">
    <location>
        <begin position="1"/>
        <end position="58"/>
    </location>
</feature>
<dbReference type="InterPro" id="IPR036388">
    <property type="entry name" value="WH-like_DNA-bd_sf"/>
</dbReference>
<dbReference type="PANTHER" id="PTHR30126:SF2">
    <property type="entry name" value="HTH-TYPE TRANSCRIPTIONAL REGULATOR YJIE"/>
    <property type="match status" value="1"/>
</dbReference>
<proteinExistence type="inferred from homology"/>